<dbReference type="PANTHER" id="PTHR43884">
    <property type="entry name" value="ACYL-COA DEHYDROGENASE"/>
    <property type="match status" value="1"/>
</dbReference>
<dbReference type="InterPro" id="IPR036250">
    <property type="entry name" value="AcylCo_DH-like_C"/>
</dbReference>
<accession>A0A9X7VWR8</accession>
<comment type="cofactor">
    <cofactor evidence="1">
        <name>FAD</name>
        <dbReference type="ChEBI" id="CHEBI:57692"/>
    </cofactor>
</comment>
<name>A0A9X7VWR8_9BACL</name>
<keyword evidence="3" id="KW-0285">Flavoprotein</keyword>
<evidence type="ECO:0000256" key="4">
    <source>
        <dbReference type="ARBA" id="ARBA00022827"/>
    </source>
</evidence>
<dbReference type="Pfam" id="PF00441">
    <property type="entry name" value="Acyl-CoA_dh_1"/>
    <property type="match status" value="1"/>
</dbReference>
<dbReference type="InterPro" id="IPR006089">
    <property type="entry name" value="Acyl-CoA_DH_CS"/>
</dbReference>
<dbReference type="SUPFAM" id="SSF47203">
    <property type="entry name" value="Acyl-CoA dehydrogenase C-terminal domain-like"/>
    <property type="match status" value="1"/>
</dbReference>
<dbReference type="PANTHER" id="PTHR43884:SF20">
    <property type="entry name" value="ACYL-COA DEHYDROGENASE FADE28"/>
    <property type="match status" value="1"/>
</dbReference>
<evidence type="ECO:0000313" key="8">
    <source>
        <dbReference type="EMBL" id="QSO46005.1"/>
    </source>
</evidence>
<dbReference type="InterPro" id="IPR009075">
    <property type="entry name" value="AcylCo_DH/oxidase_C"/>
</dbReference>
<dbReference type="InterPro" id="IPR037069">
    <property type="entry name" value="AcylCoA_DH/ox_N_sf"/>
</dbReference>
<dbReference type="Pfam" id="PF02771">
    <property type="entry name" value="Acyl-CoA_dh_N"/>
    <property type="match status" value="1"/>
</dbReference>
<dbReference type="Proteomes" id="UP000663505">
    <property type="component" value="Chromosome"/>
</dbReference>
<evidence type="ECO:0000259" key="7">
    <source>
        <dbReference type="Pfam" id="PF02771"/>
    </source>
</evidence>
<feature type="domain" description="Acyl-CoA dehydrogenase/oxidase C-terminal" evidence="6">
    <location>
        <begin position="241"/>
        <end position="354"/>
    </location>
</feature>
<sequence length="382" mass="41655">MISFMNTEEERAFVEMADAFAKEQLRVQARIAEAQKEVPNSLAERAAELGLCSLEVPESMEGLGLPLISQVQVLEALAFGDLAILQGLPGPNEFASFLRVAPDLPNVRSYLDGSSQSQLRTAAVIDALNLHVASDSGLTLEASNEGYVLCGLSRPIRMGKYAEILLVACRDTTGEAVLLLLDAKRTPWQVLPCDVRLGLLPAGIARVRFESRSVSLEDVLLRGEEAETALYQAMARQHVLEAGKEIGLMRASLEYATNYTAKRKAFGQEIAHFQGVSFLLADMAIEVQAARHLTWQAAVSLDGGNPHGEVEAVRALARVHRAVRFVTDNGVQLLGGAGYVQEYPVEKWMRDGEAQVMLYGRETELLLDGGLRILTAEGRPLQ</sequence>
<evidence type="ECO:0000313" key="9">
    <source>
        <dbReference type="Proteomes" id="UP000663505"/>
    </source>
</evidence>
<dbReference type="InterPro" id="IPR009100">
    <property type="entry name" value="AcylCoA_DH/oxidase_NM_dom_sf"/>
</dbReference>
<reference evidence="8 9" key="1">
    <citation type="submission" date="2021-02" db="EMBL/GenBank/DDBJ databases">
        <title>Alicyclobacillus curvatus sp. nov. and Alicyclobacillus mengziensis sp. nov., two acidophilic bacteria isolated from acid mine drainage.</title>
        <authorList>
            <person name="Huang Y."/>
        </authorList>
    </citation>
    <scope>NUCLEOTIDE SEQUENCE [LARGE SCALE GENOMIC DNA]</scope>
    <source>
        <strain evidence="8 9">S30H14</strain>
    </source>
</reference>
<evidence type="ECO:0000256" key="5">
    <source>
        <dbReference type="ARBA" id="ARBA00023002"/>
    </source>
</evidence>
<evidence type="ECO:0000256" key="3">
    <source>
        <dbReference type="ARBA" id="ARBA00022630"/>
    </source>
</evidence>
<evidence type="ECO:0000256" key="2">
    <source>
        <dbReference type="ARBA" id="ARBA00009347"/>
    </source>
</evidence>
<gene>
    <name evidence="8" type="ORF">JZ786_15900</name>
</gene>
<dbReference type="EMBL" id="CP071182">
    <property type="protein sequence ID" value="QSO46005.1"/>
    <property type="molecule type" value="Genomic_DNA"/>
</dbReference>
<evidence type="ECO:0000259" key="6">
    <source>
        <dbReference type="Pfam" id="PF00441"/>
    </source>
</evidence>
<dbReference type="KEGG" id="afx:JZ786_15900"/>
<keyword evidence="5" id="KW-0560">Oxidoreductase</keyword>
<keyword evidence="4" id="KW-0274">FAD</keyword>
<feature type="domain" description="Acyl-CoA dehydrogenase/oxidase N-terminal" evidence="7">
    <location>
        <begin position="7"/>
        <end position="84"/>
    </location>
</feature>
<dbReference type="Gene3D" id="1.20.140.10">
    <property type="entry name" value="Butyryl-CoA Dehydrogenase, subunit A, domain 3"/>
    <property type="match status" value="1"/>
</dbReference>
<dbReference type="InterPro" id="IPR013786">
    <property type="entry name" value="AcylCoA_DH/ox_N"/>
</dbReference>
<evidence type="ECO:0000256" key="1">
    <source>
        <dbReference type="ARBA" id="ARBA00001974"/>
    </source>
</evidence>
<keyword evidence="9" id="KW-1185">Reference proteome</keyword>
<proteinExistence type="inferred from homology"/>
<comment type="similarity">
    <text evidence="2">Belongs to the acyl-CoA dehydrogenase family.</text>
</comment>
<dbReference type="AlphaFoldDB" id="A0A9X7VWR8"/>
<organism evidence="8 9">
    <name type="scientific">Alicyclobacillus mengziensis</name>
    <dbReference type="NCBI Taxonomy" id="2931921"/>
    <lineage>
        <taxon>Bacteria</taxon>
        <taxon>Bacillati</taxon>
        <taxon>Bacillota</taxon>
        <taxon>Bacilli</taxon>
        <taxon>Bacillales</taxon>
        <taxon>Alicyclobacillaceae</taxon>
        <taxon>Alicyclobacillus</taxon>
    </lineage>
</organism>
<dbReference type="GO" id="GO:0003995">
    <property type="term" value="F:acyl-CoA dehydrogenase activity"/>
    <property type="evidence" value="ECO:0007669"/>
    <property type="project" value="InterPro"/>
</dbReference>
<protein>
    <submittedName>
        <fullName evidence="8">Acyl-CoA dehydrogenase family protein</fullName>
    </submittedName>
</protein>
<dbReference type="SUPFAM" id="SSF56645">
    <property type="entry name" value="Acyl-CoA dehydrogenase NM domain-like"/>
    <property type="match status" value="1"/>
</dbReference>
<dbReference type="PROSITE" id="PS00073">
    <property type="entry name" value="ACYL_COA_DH_2"/>
    <property type="match status" value="1"/>
</dbReference>
<dbReference type="Gene3D" id="1.10.540.10">
    <property type="entry name" value="Acyl-CoA dehydrogenase/oxidase, N-terminal domain"/>
    <property type="match status" value="1"/>
</dbReference>
<dbReference type="GO" id="GO:0050660">
    <property type="term" value="F:flavin adenine dinucleotide binding"/>
    <property type="evidence" value="ECO:0007669"/>
    <property type="project" value="InterPro"/>
</dbReference>